<keyword evidence="2" id="KW-0732">Signal</keyword>
<accession>A0AAJ0I4P7</accession>
<feature type="region of interest" description="Disordered" evidence="1">
    <location>
        <begin position="28"/>
        <end position="109"/>
    </location>
</feature>
<comment type="caution">
    <text evidence="4">The sequence shown here is derived from an EMBL/GenBank/DDBJ whole genome shotgun (WGS) entry which is preliminary data.</text>
</comment>
<dbReference type="Pfam" id="PF14856">
    <property type="entry name" value="Hce2"/>
    <property type="match status" value="1"/>
</dbReference>
<dbReference type="GeneID" id="87872750"/>
<feature type="compositionally biased region" description="Polar residues" evidence="1">
    <location>
        <begin position="28"/>
        <end position="53"/>
    </location>
</feature>
<dbReference type="AlphaFoldDB" id="A0AAJ0I4P7"/>
<evidence type="ECO:0000256" key="1">
    <source>
        <dbReference type="SAM" id="MobiDB-lite"/>
    </source>
</evidence>
<gene>
    <name evidence="4" type="ORF">B0T23DRAFT_319560</name>
</gene>
<evidence type="ECO:0000313" key="4">
    <source>
        <dbReference type="EMBL" id="KAK3490232.1"/>
    </source>
</evidence>
<evidence type="ECO:0000313" key="5">
    <source>
        <dbReference type="Proteomes" id="UP001285908"/>
    </source>
</evidence>
<feature type="chain" id="PRO_5042505258" evidence="2">
    <location>
        <begin position="24"/>
        <end position="224"/>
    </location>
</feature>
<evidence type="ECO:0000256" key="2">
    <source>
        <dbReference type="SAM" id="SignalP"/>
    </source>
</evidence>
<proteinExistence type="predicted"/>
<dbReference type="RefSeq" id="XP_062691415.1">
    <property type="nucleotide sequence ID" value="XM_062835128.1"/>
</dbReference>
<dbReference type="Proteomes" id="UP001285908">
    <property type="component" value="Unassembled WGS sequence"/>
</dbReference>
<reference evidence="4 5" key="1">
    <citation type="journal article" date="2023" name="Mol. Phylogenet. Evol.">
        <title>Genome-scale phylogeny and comparative genomics of the fungal order Sordariales.</title>
        <authorList>
            <person name="Hensen N."/>
            <person name="Bonometti L."/>
            <person name="Westerberg I."/>
            <person name="Brannstrom I.O."/>
            <person name="Guillou S."/>
            <person name="Cros-Aarteil S."/>
            <person name="Calhoun S."/>
            <person name="Haridas S."/>
            <person name="Kuo A."/>
            <person name="Mondo S."/>
            <person name="Pangilinan J."/>
            <person name="Riley R."/>
            <person name="LaButti K."/>
            <person name="Andreopoulos B."/>
            <person name="Lipzen A."/>
            <person name="Chen C."/>
            <person name="Yan M."/>
            <person name="Daum C."/>
            <person name="Ng V."/>
            <person name="Clum A."/>
            <person name="Steindorff A."/>
            <person name="Ohm R.A."/>
            <person name="Martin F."/>
            <person name="Silar P."/>
            <person name="Natvig D.O."/>
            <person name="Lalanne C."/>
            <person name="Gautier V."/>
            <person name="Ament-Velasquez S.L."/>
            <person name="Kruys A."/>
            <person name="Hutchinson M.I."/>
            <person name="Powell A.J."/>
            <person name="Barry K."/>
            <person name="Miller A.N."/>
            <person name="Grigoriev I.V."/>
            <person name="Debuchy R."/>
            <person name="Gladieux P."/>
            <person name="Hiltunen Thoren M."/>
            <person name="Johannesson H."/>
        </authorList>
    </citation>
    <scope>NUCLEOTIDE SEQUENCE [LARGE SCALE GENOMIC DNA]</scope>
    <source>
        <strain evidence="4 5">FGSC 10403</strain>
    </source>
</reference>
<dbReference type="EMBL" id="JAULSX010000005">
    <property type="protein sequence ID" value="KAK3490232.1"/>
    <property type="molecule type" value="Genomic_DNA"/>
</dbReference>
<organism evidence="4 5">
    <name type="scientific">Neurospora hispaniola</name>
    <dbReference type="NCBI Taxonomy" id="588809"/>
    <lineage>
        <taxon>Eukaryota</taxon>
        <taxon>Fungi</taxon>
        <taxon>Dikarya</taxon>
        <taxon>Ascomycota</taxon>
        <taxon>Pezizomycotina</taxon>
        <taxon>Sordariomycetes</taxon>
        <taxon>Sordariomycetidae</taxon>
        <taxon>Sordariales</taxon>
        <taxon>Sordariaceae</taxon>
        <taxon>Neurospora</taxon>
    </lineage>
</organism>
<name>A0AAJ0I4P7_9PEZI</name>
<sequence length="224" mass="24070">MQLQTNLLTFLLTTSSFLSLITATPIATPSKQSASKTNPINSSIPADDPNTNHIHTESESDPSDPAIAFFSSLPPPSSPPNISPNPSSPTTTGLVRPSKRSSGNKDHCRGGGYFNATSAGSPLVDDCKVIIQNISPRGGTWHYMSGTQRTLVSHGSCALGIESTPDVPKGLQTLVGDLDISEWIQKSIDKYQWKGRVGSYGDTQCVSQTFKGDEYTLRWGLYHS</sequence>
<feature type="compositionally biased region" description="Pro residues" evidence="1">
    <location>
        <begin position="73"/>
        <end position="87"/>
    </location>
</feature>
<feature type="domain" description="Ecp2 effector protein-like" evidence="3">
    <location>
        <begin position="107"/>
        <end position="205"/>
    </location>
</feature>
<dbReference type="InterPro" id="IPR029226">
    <property type="entry name" value="Ecp2-like"/>
</dbReference>
<protein>
    <submittedName>
        <fullName evidence="4">Necrosis-inducing factor-domain-containing protein</fullName>
    </submittedName>
</protein>
<evidence type="ECO:0000259" key="3">
    <source>
        <dbReference type="Pfam" id="PF14856"/>
    </source>
</evidence>
<feature type="signal peptide" evidence="2">
    <location>
        <begin position="1"/>
        <end position="23"/>
    </location>
</feature>
<keyword evidence="5" id="KW-1185">Reference proteome</keyword>